<dbReference type="RefSeq" id="WP_132861761.1">
    <property type="nucleotide sequence ID" value="NZ_SMGR01000004.1"/>
</dbReference>
<accession>A0A4R1N1E0</accession>
<dbReference type="OrthoDB" id="7871110at2"/>
<keyword evidence="3" id="KW-1185">Reference proteome</keyword>
<sequence>MASGNTYSQVVAFLKVVLPLIALGILATLFLVPREVDLEAAIPFAEVELEKRLRDQQVTAASFSTKTSSGHLVAVTASTAHPDFEDPTRTVATDLKARIDLANGQTINVVSDDGEMDSTFKEVVLTNNVQFVTSSGITMDTHEMTMSIDEVRAESSGEVVAYTQFGRLNAGRMAVRPAGNDDDIYLFFTNGVRLIYTPQKTTGDQ</sequence>
<name>A0A4R1N1E0_9RHOB</name>
<evidence type="ECO:0000313" key="3">
    <source>
        <dbReference type="Proteomes" id="UP000295673"/>
    </source>
</evidence>
<evidence type="ECO:0000256" key="1">
    <source>
        <dbReference type="SAM" id="Phobius"/>
    </source>
</evidence>
<dbReference type="Gene3D" id="2.60.450.10">
    <property type="entry name" value="Lipopolysaccharide (LPS) transport protein A like domain"/>
    <property type="match status" value="1"/>
</dbReference>
<gene>
    <name evidence="2" type="ORF">BXY66_3642</name>
</gene>
<dbReference type="AlphaFoldDB" id="A0A4R1N1E0"/>
<reference evidence="2 3" key="1">
    <citation type="submission" date="2019-03" db="EMBL/GenBank/DDBJ databases">
        <title>Genomic Encyclopedia of Archaeal and Bacterial Type Strains, Phase II (KMG-II): from individual species to whole genera.</title>
        <authorList>
            <person name="Goeker M."/>
        </authorList>
    </citation>
    <scope>NUCLEOTIDE SEQUENCE [LARGE SCALE GENOMIC DNA]</scope>
    <source>
        <strain evidence="2 3">DSM 26433</strain>
    </source>
</reference>
<proteinExistence type="predicted"/>
<dbReference type="Proteomes" id="UP000295673">
    <property type="component" value="Unassembled WGS sequence"/>
</dbReference>
<feature type="transmembrane region" description="Helical" evidence="1">
    <location>
        <begin position="12"/>
        <end position="32"/>
    </location>
</feature>
<keyword evidence="1" id="KW-0812">Transmembrane</keyword>
<comment type="caution">
    <text evidence="2">The sequence shown here is derived from an EMBL/GenBank/DDBJ whole genome shotgun (WGS) entry which is preliminary data.</text>
</comment>
<organism evidence="2 3">
    <name type="scientific">Shimia isoporae</name>
    <dbReference type="NCBI Taxonomy" id="647720"/>
    <lineage>
        <taxon>Bacteria</taxon>
        <taxon>Pseudomonadati</taxon>
        <taxon>Pseudomonadota</taxon>
        <taxon>Alphaproteobacteria</taxon>
        <taxon>Rhodobacterales</taxon>
        <taxon>Roseobacteraceae</taxon>
    </lineage>
</organism>
<keyword evidence="1" id="KW-0472">Membrane</keyword>
<protein>
    <submittedName>
        <fullName evidence="2">Lipopolysaccharide export system protein LptC</fullName>
    </submittedName>
</protein>
<dbReference type="InterPro" id="IPR010664">
    <property type="entry name" value="LipoPS_assembly_LptC-rel"/>
</dbReference>
<evidence type="ECO:0000313" key="2">
    <source>
        <dbReference type="EMBL" id="TCK99938.1"/>
    </source>
</evidence>
<keyword evidence="1" id="KW-1133">Transmembrane helix</keyword>
<dbReference type="Pfam" id="PF06835">
    <property type="entry name" value="LptC"/>
    <property type="match status" value="1"/>
</dbReference>
<dbReference type="EMBL" id="SMGR01000004">
    <property type="protein sequence ID" value="TCK99938.1"/>
    <property type="molecule type" value="Genomic_DNA"/>
</dbReference>